<name>A0A1B6IBB2_9HEMI</name>
<feature type="region of interest" description="Disordered" evidence="1">
    <location>
        <begin position="203"/>
        <end position="235"/>
    </location>
</feature>
<dbReference type="EMBL" id="GECU01023514">
    <property type="protein sequence ID" value="JAS84192.1"/>
    <property type="molecule type" value="Transcribed_RNA"/>
</dbReference>
<feature type="non-terminal residue" evidence="2">
    <location>
        <position position="609"/>
    </location>
</feature>
<feature type="compositionally biased region" description="Polar residues" evidence="1">
    <location>
        <begin position="218"/>
        <end position="229"/>
    </location>
</feature>
<proteinExistence type="predicted"/>
<accession>A0A1B6IBB2</accession>
<gene>
    <name evidence="2" type="ORF">g.14127</name>
</gene>
<organism evidence="2">
    <name type="scientific">Homalodisca liturata</name>
    <dbReference type="NCBI Taxonomy" id="320908"/>
    <lineage>
        <taxon>Eukaryota</taxon>
        <taxon>Metazoa</taxon>
        <taxon>Ecdysozoa</taxon>
        <taxon>Arthropoda</taxon>
        <taxon>Hexapoda</taxon>
        <taxon>Insecta</taxon>
        <taxon>Pterygota</taxon>
        <taxon>Neoptera</taxon>
        <taxon>Paraneoptera</taxon>
        <taxon>Hemiptera</taxon>
        <taxon>Auchenorrhyncha</taxon>
        <taxon>Membracoidea</taxon>
        <taxon>Cicadellidae</taxon>
        <taxon>Cicadellinae</taxon>
        <taxon>Proconiini</taxon>
        <taxon>Homalodisca</taxon>
    </lineage>
</organism>
<sequence>MLYMEGHKRKNKSMLSKVCNKPVEQLLGNNILKPNLKIISNEIRNNHLNNKIIEDHTDFHDDFVLSQDISESGVSSSQKLKSTKLQYIHLNNSEHKPPKTEKPQKIIEEEENGALTEQGTSPVLGSTFSKYENCKGFLASTPANLNSVSKPENRKSDFVLNILDRLCSPILGKRSVEASDKSRIKSNHRKSLNLKPSKRLFSDTFDSNFPQPKRSKEFNTFNKTENDSNASDDDPFKVHDISEHTLQALCEATDHIVDHLVVDETSVTNLNQSNFQLRNRHSSPHNSQKNASMNVAHLPNKNDKNLKFVSDDKNESLSNLVNSSSLIYQNCLTKLDTFKKISVNDLLIPIKILEEAKTTNSNSICNQNNLLNNDIKSQSLSSHNLMKSSTKGNAKELNLYPDFKKTPESVISNNDLMNVDDSLIITDTQYCELVDAAEMVSDFDQTFIQFSEERRNDLKNNTVVLEQYKSVQEDGCEELPNSLSETLSKTQEVLIPSRQKTNTVTKETKEAFIKETTKQFLYNNIDKEELTLEGFQTGVRKFVKIPQDQLESQLLDGDETNITPKCSIAQNGSDNGIKVSEDSLKLKKQYFCDEDEEMCDAPQFEGFKT</sequence>
<protein>
    <submittedName>
        <fullName evidence="2">Uncharacterized protein</fullName>
    </submittedName>
</protein>
<evidence type="ECO:0000256" key="1">
    <source>
        <dbReference type="SAM" id="MobiDB-lite"/>
    </source>
</evidence>
<dbReference type="AlphaFoldDB" id="A0A1B6IBB2"/>
<evidence type="ECO:0000313" key="2">
    <source>
        <dbReference type="EMBL" id="JAS84192.1"/>
    </source>
</evidence>
<reference evidence="2" key="1">
    <citation type="submission" date="2015-11" db="EMBL/GenBank/DDBJ databases">
        <title>De novo transcriptome assembly of four potential Pierce s Disease insect vectors from Arizona vineyards.</title>
        <authorList>
            <person name="Tassone E.E."/>
        </authorList>
    </citation>
    <scope>NUCLEOTIDE SEQUENCE</scope>
</reference>